<dbReference type="GO" id="GO:0005634">
    <property type="term" value="C:nucleus"/>
    <property type="evidence" value="ECO:0007669"/>
    <property type="project" value="TreeGrafter"/>
</dbReference>
<feature type="region of interest" description="Disordered" evidence="2">
    <location>
        <begin position="54"/>
        <end position="285"/>
    </location>
</feature>
<dbReference type="InterPro" id="IPR036533">
    <property type="entry name" value="BAG_dom_sf"/>
</dbReference>
<dbReference type="GO" id="GO:0005829">
    <property type="term" value="C:cytosol"/>
    <property type="evidence" value="ECO:0007669"/>
    <property type="project" value="TreeGrafter"/>
</dbReference>
<feature type="compositionally biased region" description="Polar residues" evidence="2">
    <location>
        <begin position="85"/>
        <end position="95"/>
    </location>
</feature>
<name>A0A6G0ILJ1_LARCR</name>
<dbReference type="GO" id="GO:0050821">
    <property type="term" value="P:protein stabilization"/>
    <property type="evidence" value="ECO:0007669"/>
    <property type="project" value="TreeGrafter"/>
</dbReference>
<feature type="compositionally biased region" description="Basic residues" evidence="2">
    <location>
        <begin position="133"/>
        <end position="142"/>
    </location>
</feature>
<evidence type="ECO:0000259" key="3">
    <source>
        <dbReference type="PROSITE" id="PS51035"/>
    </source>
</evidence>
<evidence type="ECO:0000313" key="4">
    <source>
        <dbReference type="EMBL" id="KAE8292408.1"/>
    </source>
</evidence>
<comment type="caution">
    <text evidence="4">The sequence shown here is derived from an EMBL/GenBank/DDBJ whole genome shotgun (WGS) entry which is preliminary data.</text>
</comment>
<accession>A0A6G0ILJ1</accession>
<feature type="compositionally biased region" description="Pro residues" evidence="2">
    <location>
        <begin position="220"/>
        <end position="234"/>
    </location>
</feature>
<sequence length="363" mass="39701">MHHHQMQSDLKSGWPSTSENNNGSWTNTMDAPQYPGYPSHYWYPQSHSTGHYANTYPAGSDVQPQYNPQVMPAGYPNGHGVYNPPQGQYSTSGFHPSNPFYCADPQRPAPGPYPNQGCPAEQNSGPSGQPHSQHQHQHHHYPGPHCQGGPGYPAGPYPHYNESGHAMPPNPPYPTWTASPPERPGRRVGTLRGHGQGPGTGAPPPYQPKDQQHQRAPQVGPKPRPNPPLNPPNGKPAEISSPPQMYNKTGRGEPNPSQGEPPPSAPVQVPPPGQAGPQPLSNNPGLARVQHVMSRVLLLQEDVDEFVGKKIDKSYRCLEELLTKELLVLDSVETQGQESVRQARKEAVQRIQAILDQLEKKAF</sequence>
<feature type="domain" description="BAG" evidence="3">
    <location>
        <begin position="285"/>
        <end position="362"/>
    </location>
</feature>
<keyword evidence="5" id="KW-1185">Reference proteome</keyword>
<dbReference type="PANTHER" id="PTHR12329:SF10">
    <property type="entry name" value="BAG FAMILY MOLECULAR CHAPERONE REGULATOR 4"/>
    <property type="match status" value="1"/>
</dbReference>
<protein>
    <submittedName>
        <fullName evidence="4">BAG family molecular chaperone regulator 4</fullName>
    </submittedName>
</protein>
<feature type="compositionally biased region" description="Pro residues" evidence="2">
    <location>
        <begin position="259"/>
        <end position="274"/>
    </location>
</feature>
<gene>
    <name evidence="4" type="ORF">D5F01_LYC09777</name>
</gene>
<keyword evidence="1" id="KW-0143">Chaperone</keyword>
<dbReference type="GO" id="GO:0051087">
    <property type="term" value="F:protein-folding chaperone binding"/>
    <property type="evidence" value="ECO:0007669"/>
    <property type="project" value="InterPro"/>
</dbReference>
<dbReference type="PROSITE" id="PS51035">
    <property type="entry name" value="BAG"/>
    <property type="match status" value="1"/>
</dbReference>
<dbReference type="Gene3D" id="1.20.58.120">
    <property type="entry name" value="BAG domain"/>
    <property type="match status" value="1"/>
</dbReference>
<feature type="region of interest" description="Disordered" evidence="2">
    <location>
        <begin position="1"/>
        <end position="31"/>
    </location>
</feature>
<dbReference type="PANTHER" id="PTHR12329">
    <property type="entry name" value="BCL2-ASSOCIATED ATHANOGENE"/>
    <property type="match status" value="1"/>
</dbReference>
<dbReference type="Proteomes" id="UP000424527">
    <property type="component" value="Unassembled WGS sequence"/>
</dbReference>
<feature type="compositionally biased region" description="Polar residues" evidence="2">
    <location>
        <begin position="7"/>
        <end position="30"/>
    </location>
</feature>
<dbReference type="EMBL" id="REGW02000009">
    <property type="protein sequence ID" value="KAE8292408.1"/>
    <property type="molecule type" value="Genomic_DNA"/>
</dbReference>
<dbReference type="GO" id="GO:0000774">
    <property type="term" value="F:adenyl-nucleotide exchange factor activity"/>
    <property type="evidence" value="ECO:0007669"/>
    <property type="project" value="TreeGrafter"/>
</dbReference>
<reference evidence="4 5" key="1">
    <citation type="submission" date="2019-07" db="EMBL/GenBank/DDBJ databases">
        <title>Chromosome genome assembly for large yellow croaker.</title>
        <authorList>
            <person name="Xiao S."/>
        </authorList>
    </citation>
    <scope>NUCLEOTIDE SEQUENCE [LARGE SCALE GENOMIC DNA]</scope>
    <source>
        <strain evidence="4">JMULYC20181020</strain>
        <tissue evidence="4">Muscle</tissue>
    </source>
</reference>
<dbReference type="InterPro" id="IPR039773">
    <property type="entry name" value="BAG_chaperone_regulator"/>
</dbReference>
<dbReference type="GO" id="GO:0016020">
    <property type="term" value="C:membrane"/>
    <property type="evidence" value="ECO:0007669"/>
    <property type="project" value="TreeGrafter"/>
</dbReference>
<organism evidence="4 5">
    <name type="scientific">Larimichthys crocea</name>
    <name type="common">Large yellow croaker</name>
    <name type="synonym">Pseudosciaena crocea</name>
    <dbReference type="NCBI Taxonomy" id="215358"/>
    <lineage>
        <taxon>Eukaryota</taxon>
        <taxon>Metazoa</taxon>
        <taxon>Chordata</taxon>
        <taxon>Craniata</taxon>
        <taxon>Vertebrata</taxon>
        <taxon>Euteleostomi</taxon>
        <taxon>Actinopterygii</taxon>
        <taxon>Neopterygii</taxon>
        <taxon>Teleostei</taxon>
        <taxon>Neoteleostei</taxon>
        <taxon>Acanthomorphata</taxon>
        <taxon>Eupercaria</taxon>
        <taxon>Sciaenidae</taxon>
        <taxon>Larimichthys</taxon>
    </lineage>
</organism>
<dbReference type="InterPro" id="IPR003103">
    <property type="entry name" value="BAG_domain"/>
</dbReference>
<dbReference type="SMART" id="SM00264">
    <property type="entry name" value="BAG"/>
    <property type="match status" value="1"/>
</dbReference>
<dbReference type="Pfam" id="PF02179">
    <property type="entry name" value="BAG"/>
    <property type="match status" value="1"/>
</dbReference>
<evidence type="ECO:0000256" key="2">
    <source>
        <dbReference type="SAM" id="MobiDB-lite"/>
    </source>
</evidence>
<dbReference type="AlphaFoldDB" id="A0A6G0ILJ1"/>
<evidence type="ECO:0000313" key="5">
    <source>
        <dbReference type="Proteomes" id="UP000424527"/>
    </source>
</evidence>
<proteinExistence type="predicted"/>
<evidence type="ECO:0000256" key="1">
    <source>
        <dbReference type="ARBA" id="ARBA00023186"/>
    </source>
</evidence>
<dbReference type="SUPFAM" id="SSF63491">
    <property type="entry name" value="BAG domain"/>
    <property type="match status" value="1"/>
</dbReference>